<dbReference type="AlphaFoldDB" id="A0A4Y2Q431"/>
<reference evidence="1 2" key="1">
    <citation type="journal article" date="2019" name="Sci. Rep.">
        <title>Orb-weaving spider Araneus ventricosus genome elucidates the spidroin gene catalogue.</title>
        <authorList>
            <person name="Kono N."/>
            <person name="Nakamura H."/>
            <person name="Ohtoshi R."/>
            <person name="Moran D.A.P."/>
            <person name="Shinohara A."/>
            <person name="Yoshida Y."/>
            <person name="Fujiwara M."/>
            <person name="Mori M."/>
            <person name="Tomita M."/>
            <person name="Arakawa K."/>
        </authorList>
    </citation>
    <scope>NUCLEOTIDE SEQUENCE [LARGE SCALE GENOMIC DNA]</scope>
</reference>
<accession>A0A4Y2Q431</accession>
<keyword evidence="2" id="KW-1185">Reference proteome</keyword>
<protein>
    <submittedName>
        <fullName evidence="1">Uncharacterized protein</fullName>
    </submittedName>
</protein>
<proteinExistence type="predicted"/>
<dbReference type="Proteomes" id="UP000499080">
    <property type="component" value="Unassembled WGS sequence"/>
</dbReference>
<name>A0A4Y2Q431_ARAVE</name>
<gene>
    <name evidence="1" type="ORF">AVEN_228742_1</name>
</gene>
<comment type="caution">
    <text evidence="1">The sequence shown here is derived from an EMBL/GenBank/DDBJ whole genome shotgun (WGS) entry which is preliminary data.</text>
</comment>
<evidence type="ECO:0000313" key="1">
    <source>
        <dbReference type="EMBL" id="GBN57903.1"/>
    </source>
</evidence>
<dbReference type="EMBL" id="BGPR01012835">
    <property type="protein sequence ID" value="GBN57903.1"/>
    <property type="molecule type" value="Genomic_DNA"/>
</dbReference>
<evidence type="ECO:0000313" key="2">
    <source>
        <dbReference type="Proteomes" id="UP000499080"/>
    </source>
</evidence>
<sequence length="84" mass="9781">MCSIVSSCSPHGQREKGNQWARFSRPLYYTQIRAFQSKPDEKWSEFLDLHLDCRVINQPQLGRGDFGSVRMRRGSECDAWSGRE</sequence>
<organism evidence="1 2">
    <name type="scientific">Araneus ventricosus</name>
    <name type="common">Orbweaver spider</name>
    <name type="synonym">Epeira ventricosa</name>
    <dbReference type="NCBI Taxonomy" id="182803"/>
    <lineage>
        <taxon>Eukaryota</taxon>
        <taxon>Metazoa</taxon>
        <taxon>Ecdysozoa</taxon>
        <taxon>Arthropoda</taxon>
        <taxon>Chelicerata</taxon>
        <taxon>Arachnida</taxon>
        <taxon>Araneae</taxon>
        <taxon>Araneomorphae</taxon>
        <taxon>Entelegynae</taxon>
        <taxon>Araneoidea</taxon>
        <taxon>Araneidae</taxon>
        <taxon>Araneus</taxon>
    </lineage>
</organism>